<reference evidence="5" key="1">
    <citation type="submission" date="2025-08" db="UniProtKB">
        <authorList>
            <consortium name="RefSeq"/>
        </authorList>
    </citation>
    <scope>IDENTIFICATION</scope>
    <source>
        <tissue evidence="5">Blood</tissue>
    </source>
</reference>
<evidence type="ECO:0000256" key="1">
    <source>
        <dbReference type="ARBA" id="ARBA00023054"/>
    </source>
</evidence>
<dbReference type="GO" id="GO:0043122">
    <property type="term" value="P:regulation of canonical NF-kappaB signal transduction"/>
    <property type="evidence" value="ECO:0007669"/>
    <property type="project" value="UniProtKB-ARBA"/>
</dbReference>
<evidence type="ECO:0000313" key="5">
    <source>
        <dbReference type="RefSeq" id="XP_054845599.1"/>
    </source>
</evidence>
<dbReference type="Proteomes" id="UP001190640">
    <property type="component" value="Chromosome 10"/>
</dbReference>
<dbReference type="GeneID" id="129336496"/>
<dbReference type="KEGG" id="emc:129336496"/>
<dbReference type="GO" id="GO:0006357">
    <property type="term" value="P:regulation of transcription by RNA polymerase II"/>
    <property type="evidence" value="ECO:0007669"/>
    <property type="project" value="TreeGrafter"/>
</dbReference>
<evidence type="ECO:0000313" key="4">
    <source>
        <dbReference type="Proteomes" id="UP001190640"/>
    </source>
</evidence>
<sequence length="333" mass="39232">MQADMDEKEISGGVPEHLETKKNASTDVLELQIISLEKQRQELLMVNNQWDQQFRQMKQYYEKKVTELKAKLEVIQKSVRELEKEKHQMQKECQRLEALARDQLLQETRDKNILKEENSLLKEESTLANTKKMHYEYEINRLNKALLNAMNDHNVSSHVPNMDEVDRNCVQDEMQMQMEVLKQQVQIYEEDFKKERSDRERLNGEKEALQRINKRVQSQLKKLNSEIKDLQEEKELLEKQVKQQARDIQALPGPHGFPHQMFVPPCLSCRKCGLHHPYPEPRITLAPCGINRTLQPSVSQTPVITSTSQSRNSQKPTFHNSEYHILRIHCEEK</sequence>
<feature type="coiled-coil region" evidence="2">
    <location>
        <begin position="65"/>
        <end position="124"/>
    </location>
</feature>
<dbReference type="AlphaFoldDB" id="A0AA97L807"/>
<dbReference type="FunFam" id="1.20.5.990:FF:000004">
    <property type="entry name" value="TNFAIP3 interacting protein 3"/>
    <property type="match status" value="1"/>
</dbReference>
<protein>
    <submittedName>
        <fullName evidence="5">TNFAIP3-interacting protein 3</fullName>
    </submittedName>
</protein>
<keyword evidence="1 2" id="KW-0175">Coiled coil</keyword>
<evidence type="ECO:0000259" key="3">
    <source>
        <dbReference type="Pfam" id="PF16516"/>
    </source>
</evidence>
<dbReference type="Pfam" id="PF16516">
    <property type="entry name" value="CC2-LZ"/>
    <property type="match status" value="1"/>
</dbReference>
<dbReference type="PANTHER" id="PTHR31882:SF2">
    <property type="entry name" value="TNFAIP3-INTERACTING PROTEIN 3"/>
    <property type="match status" value="1"/>
</dbReference>
<proteinExistence type="predicted"/>
<feature type="domain" description="NF-kappa-B essential modulator NEMO CC2-LZ" evidence="3">
    <location>
        <begin position="124"/>
        <end position="224"/>
    </location>
</feature>
<dbReference type="Gene3D" id="1.20.5.990">
    <property type="entry name" value="Nemo cc2-lz domain - 1d5 darpin complex"/>
    <property type="match status" value="1"/>
</dbReference>
<dbReference type="GO" id="GO:0071222">
    <property type="term" value="P:cellular response to lipopolysaccharide"/>
    <property type="evidence" value="ECO:0007669"/>
    <property type="project" value="TreeGrafter"/>
</dbReference>
<evidence type="ECO:0000256" key="2">
    <source>
        <dbReference type="SAM" id="Coils"/>
    </source>
</evidence>
<feature type="coiled-coil region" evidence="2">
    <location>
        <begin position="171"/>
        <end position="247"/>
    </location>
</feature>
<dbReference type="PANTHER" id="PTHR31882">
    <property type="entry name" value="TNFAIP3-INTERACTING PROTEIN COILED COIL FAMILY MEMBER"/>
    <property type="match status" value="1"/>
</dbReference>
<dbReference type="GO" id="GO:0005737">
    <property type="term" value="C:cytoplasm"/>
    <property type="evidence" value="ECO:0007669"/>
    <property type="project" value="UniProtKB-ARBA"/>
</dbReference>
<dbReference type="InterPro" id="IPR032419">
    <property type="entry name" value="CC2-LZ_dom"/>
</dbReference>
<name>A0AA97L807_EUBMA</name>
<dbReference type="RefSeq" id="XP_054845599.1">
    <property type="nucleotide sequence ID" value="XM_054989624.1"/>
</dbReference>
<dbReference type="CTD" id="79931"/>
<gene>
    <name evidence="5" type="primary">TNIP3</name>
</gene>
<accession>A0AA97L807</accession>
<keyword evidence="4" id="KW-1185">Reference proteome</keyword>
<organism evidence="4 5">
    <name type="scientific">Eublepharis macularius</name>
    <name type="common">Leopard gecko</name>
    <name type="synonym">Cyrtodactylus macularius</name>
    <dbReference type="NCBI Taxonomy" id="481883"/>
    <lineage>
        <taxon>Eukaryota</taxon>
        <taxon>Metazoa</taxon>
        <taxon>Chordata</taxon>
        <taxon>Craniata</taxon>
        <taxon>Vertebrata</taxon>
        <taxon>Euteleostomi</taxon>
        <taxon>Lepidosauria</taxon>
        <taxon>Squamata</taxon>
        <taxon>Bifurcata</taxon>
        <taxon>Gekkota</taxon>
        <taxon>Eublepharidae</taxon>
        <taxon>Eublepharinae</taxon>
        <taxon>Eublepharis</taxon>
    </lineage>
</organism>